<evidence type="ECO:0000313" key="3">
    <source>
        <dbReference type="EMBL" id="CAD7433520.1"/>
    </source>
</evidence>
<dbReference type="EMBL" id="OB796517">
    <property type="protein sequence ID" value="CAD7433520.1"/>
    <property type="molecule type" value="Genomic_DNA"/>
</dbReference>
<evidence type="ECO:0000256" key="1">
    <source>
        <dbReference type="ARBA" id="ARBA00023157"/>
    </source>
</evidence>
<reference evidence="3" key="1">
    <citation type="submission" date="2020-11" db="EMBL/GenBank/DDBJ databases">
        <authorList>
            <person name="Tran Van P."/>
        </authorList>
    </citation>
    <scope>NUCLEOTIDE SEQUENCE</scope>
</reference>
<organism evidence="3">
    <name type="scientific">Timema monikensis</name>
    <dbReference type="NCBI Taxonomy" id="170555"/>
    <lineage>
        <taxon>Eukaryota</taxon>
        <taxon>Metazoa</taxon>
        <taxon>Ecdysozoa</taxon>
        <taxon>Arthropoda</taxon>
        <taxon>Hexapoda</taxon>
        <taxon>Insecta</taxon>
        <taxon>Pterygota</taxon>
        <taxon>Neoptera</taxon>
        <taxon>Polyneoptera</taxon>
        <taxon>Phasmatodea</taxon>
        <taxon>Timematodea</taxon>
        <taxon>Timematoidea</taxon>
        <taxon>Timematidae</taxon>
        <taxon>Timema</taxon>
    </lineage>
</organism>
<dbReference type="Gene3D" id="1.20.1250.20">
    <property type="entry name" value="MFS general substrate transporter like domains"/>
    <property type="match status" value="1"/>
</dbReference>
<keyword evidence="2" id="KW-0812">Transmembrane</keyword>
<dbReference type="InterPro" id="IPR004156">
    <property type="entry name" value="OATP"/>
</dbReference>
<dbReference type="GO" id="GO:0016020">
    <property type="term" value="C:membrane"/>
    <property type="evidence" value="ECO:0007669"/>
    <property type="project" value="InterPro"/>
</dbReference>
<protein>
    <recommendedName>
        <fullName evidence="4">Solute carrier organic anion transporter family member 4A1</fullName>
    </recommendedName>
</protein>
<feature type="transmembrane region" description="Helical" evidence="2">
    <location>
        <begin position="168"/>
        <end position="188"/>
    </location>
</feature>
<dbReference type="GO" id="GO:0015347">
    <property type="term" value="F:sodium-independent organic anion transmembrane transporter activity"/>
    <property type="evidence" value="ECO:0007669"/>
    <property type="project" value="TreeGrafter"/>
</dbReference>
<keyword evidence="2" id="KW-0472">Membrane</keyword>
<evidence type="ECO:0008006" key="4">
    <source>
        <dbReference type="Google" id="ProtNLM"/>
    </source>
</evidence>
<dbReference type="InterPro" id="IPR036259">
    <property type="entry name" value="MFS_trans_sf"/>
</dbReference>
<name>A0A7R9EGF5_9NEOP</name>
<feature type="transmembrane region" description="Helical" evidence="2">
    <location>
        <begin position="92"/>
        <end position="114"/>
    </location>
</feature>
<dbReference type="PANTHER" id="PTHR11388:SF131">
    <property type="entry name" value="SOLUTE CARRIER ORGANIC ANION TRANSPORTER FAMILY MEMBER"/>
    <property type="match status" value="1"/>
</dbReference>
<keyword evidence="1" id="KW-1015">Disulfide bond</keyword>
<accession>A0A7R9EGF5</accession>
<keyword evidence="2" id="KW-1133">Transmembrane helix</keyword>
<feature type="transmembrane region" description="Helical" evidence="2">
    <location>
        <begin position="26"/>
        <end position="45"/>
    </location>
</feature>
<dbReference type="Pfam" id="PF03137">
    <property type="entry name" value="OATP"/>
    <property type="match status" value="1"/>
</dbReference>
<dbReference type="PANTHER" id="PTHR11388">
    <property type="entry name" value="ORGANIC ANION TRANSPORTER"/>
    <property type="match status" value="1"/>
</dbReference>
<proteinExistence type="predicted"/>
<dbReference type="GO" id="GO:0043252">
    <property type="term" value="P:sodium-independent organic anion transport"/>
    <property type="evidence" value="ECO:0007669"/>
    <property type="project" value="TreeGrafter"/>
</dbReference>
<evidence type="ECO:0000256" key="2">
    <source>
        <dbReference type="SAM" id="Phobius"/>
    </source>
</evidence>
<dbReference type="SUPFAM" id="SSF103473">
    <property type="entry name" value="MFS general substrate transporter"/>
    <property type="match status" value="1"/>
</dbReference>
<gene>
    <name evidence="3" type="ORF">TMSB3V08_LOCUS10191</name>
</gene>
<dbReference type="AlphaFoldDB" id="A0A7R9EGF5"/>
<feature type="transmembrane region" description="Helical" evidence="2">
    <location>
        <begin position="65"/>
        <end position="85"/>
    </location>
</feature>
<sequence length="274" mass="31161">MIDNSWCGWGSCFHPSWMQKFNRPGWYLIVFGLYGWIQCMAGFYFTSTIPTIEKRFKLPSKITGIIMSGNDVSIVMLSLTLSYYGSKRNRPLLMGVGGVITAMSCFLVALPHFIYGPGQDALALTKEFWDQEYDNLTVSQIKEDTSLCMKGRHREVCTDDDLAGEFSFLLVAILFFSQFVLGIGWTLFQTLGQTYLDDNTDKKKTPFMIKPALREQQCSLYLAVPPSSPPLFYVRMRTRVKHHVAVTVKYSIIFKANGTSFGFIPDLSVFEIVY</sequence>